<feature type="compositionally biased region" description="Basic and acidic residues" evidence="2">
    <location>
        <begin position="1031"/>
        <end position="1044"/>
    </location>
</feature>
<dbReference type="GeneID" id="105426722"/>
<dbReference type="KEGG" id="pbar:105426722"/>
<evidence type="ECO:0000313" key="4">
    <source>
        <dbReference type="Proteomes" id="UP000504615"/>
    </source>
</evidence>
<feature type="compositionally biased region" description="Basic and acidic residues" evidence="2">
    <location>
        <begin position="144"/>
        <end position="153"/>
    </location>
</feature>
<proteinExistence type="predicted"/>
<feature type="region of interest" description="Disordered" evidence="2">
    <location>
        <begin position="1022"/>
        <end position="1057"/>
    </location>
</feature>
<feature type="compositionally biased region" description="Polar residues" evidence="2">
    <location>
        <begin position="1129"/>
        <end position="1156"/>
    </location>
</feature>
<keyword evidence="3" id="KW-0472">Membrane</keyword>
<feature type="region of interest" description="Disordered" evidence="2">
    <location>
        <begin position="1095"/>
        <end position="1164"/>
    </location>
</feature>
<feature type="region of interest" description="Disordered" evidence="2">
    <location>
        <begin position="508"/>
        <end position="543"/>
    </location>
</feature>
<protein>
    <submittedName>
        <fullName evidence="5">Uncharacterized protein LOC105426722 isoform X1</fullName>
    </submittedName>
</protein>
<feature type="region of interest" description="Disordered" evidence="2">
    <location>
        <begin position="97"/>
        <end position="167"/>
    </location>
</feature>
<dbReference type="OrthoDB" id="7989901at2759"/>
<feature type="compositionally biased region" description="Low complexity" evidence="2">
    <location>
        <begin position="508"/>
        <end position="525"/>
    </location>
</feature>
<feature type="compositionally biased region" description="Polar residues" evidence="2">
    <location>
        <begin position="371"/>
        <end position="392"/>
    </location>
</feature>
<name>A0A6I9WBT6_9HYME</name>
<evidence type="ECO:0000256" key="3">
    <source>
        <dbReference type="SAM" id="Phobius"/>
    </source>
</evidence>
<keyword evidence="3" id="KW-1133">Transmembrane helix</keyword>
<evidence type="ECO:0000256" key="1">
    <source>
        <dbReference type="SAM" id="Coils"/>
    </source>
</evidence>
<keyword evidence="1" id="KW-0175">Coiled coil</keyword>
<feature type="compositionally biased region" description="Basic and acidic residues" evidence="2">
    <location>
        <begin position="97"/>
        <end position="125"/>
    </location>
</feature>
<dbReference type="Proteomes" id="UP000504615">
    <property type="component" value="Unplaced"/>
</dbReference>
<sequence length="1338" mass="150369">MDKKGLRKKDILRMDGLLPPTRRLPVCDAIPSASDKKKDKKWSIGGILRRISSIRDYESSSNDEEIVYCKRTPRRNAKINRQADGVVLHSVENNLEHDKRVRAENNFRHATDSPHSRRDSLHSRSSDGSLDGLGKKHRRNKLKARTEAKRDHLCAASSSDEDCRRSNNSLNRFHTMDSAQNGQKSNICGRRTRAARTERYIKRLSRDEGNGSGDTLNDLYNKRCSIECIEDKGRVDTNGLCRPPIHPRRSGVYSNNRVFPIQGSSAENLRDVDRANLPHSEIFGDVRRYSTGQYITDLNQNNTYGKISRNLSSDVYTNSHRNFFTYPAKNACHYSEPFDYAVDRRLINPDSQPPEPPPRDPRRVFGHGYSSYPTTNRHQNVPNYFNQDDNRTNVANGISRPDWRNFRSYGSNNEIAWRDTMERGLENSMLNFKTDVEFRNSLERINNKYNASRHCANESAYKETEATRRRNTRNDQLNRNDANYCAYKVKNKSMNICEMNKHHDTISSRASAASSDWSGRSSGRSPCEQRISRSITPCDVDNHVEGSEKERGIIPTEEAQEKRRSSKNLEEALSELEAIYNSLRLGDEDLLDRAERRSMEEFHQKQNKSVSLDAVSVITPDSPDRTKDDMAYRRMHPKERPTSLSDIAGQSTLSSISYLITSPVLSGRDSADDLVRLPLTCPSVRRDEPDVTRDDVVFRSISHANNTLRIIDPQPPFGIPLGPVTTATESDYLHTTPTKPEQPRSPYIPQCEPDVVTDDLAYRALRKDAVVTRNVTESKLDASKEQPVVVNSGMKKKRAVRSLSANLYGLINHDRIHLRRESSLDAIKDEIQDVTRNFAATPERPEYLRRVVSDGELFDNDAHRWQELTVKGDIDINGNHPAVGAYRKKVCVYVSPEMMTTTTRESPKKEKKFDIAELSDAMLSSKAILDDGFWQEYLRPDSNTSAANSGRSTETDFTAYSRLCQDLVNLIKDDGDATSPIESPNTDDPIIAIANKSDDFNVKLEVDEPSVSIHIRSLGSHYSGSRQTARANEERNVESEKTESSTDSNSAKSSSELTPAANNLDFYLRVADENVKLIAEAFGDVADRLRDSRLSACKNSSASRNSEIEDQSGSTRSSSTPYQDEPTSEGRSTVTPKLQETTRVMPNRDSFTSNEGDPSDASHLQDDAATANAELDLSRAVRDLQLAAASLYEHGQEIEDLSTRRRRIVRDVAPIAGDAAVATSTNEIENGAIRKINLIADDLRQERERDQEETVVLPSGIEARDTDARRGGSPEGERTVCELARRRSRHVGDDVCVSRVTNLITVPVTTCIMLLLACLLALLLAIVPAPMTGCPADH</sequence>
<feature type="transmembrane region" description="Helical" evidence="3">
    <location>
        <begin position="1304"/>
        <end position="1327"/>
    </location>
</feature>
<feature type="region of interest" description="Disordered" evidence="2">
    <location>
        <begin position="346"/>
        <end position="392"/>
    </location>
</feature>
<feature type="compositionally biased region" description="Polar residues" evidence="2">
    <location>
        <begin position="1097"/>
        <end position="1122"/>
    </location>
</feature>
<accession>A0A6I9WBT6</accession>
<feature type="compositionally biased region" description="Low complexity" evidence="2">
    <location>
        <begin position="1045"/>
        <end position="1055"/>
    </location>
</feature>
<feature type="coiled-coil region" evidence="1">
    <location>
        <begin position="559"/>
        <end position="586"/>
    </location>
</feature>
<keyword evidence="3" id="KW-0812">Transmembrane</keyword>
<organism evidence="4 5">
    <name type="scientific">Pogonomyrmex barbatus</name>
    <name type="common">red harvester ant</name>
    <dbReference type="NCBI Taxonomy" id="144034"/>
    <lineage>
        <taxon>Eukaryota</taxon>
        <taxon>Metazoa</taxon>
        <taxon>Ecdysozoa</taxon>
        <taxon>Arthropoda</taxon>
        <taxon>Hexapoda</taxon>
        <taxon>Insecta</taxon>
        <taxon>Pterygota</taxon>
        <taxon>Neoptera</taxon>
        <taxon>Endopterygota</taxon>
        <taxon>Hymenoptera</taxon>
        <taxon>Apocrita</taxon>
        <taxon>Aculeata</taxon>
        <taxon>Formicoidea</taxon>
        <taxon>Formicidae</taxon>
        <taxon>Myrmicinae</taxon>
        <taxon>Pogonomyrmex</taxon>
    </lineage>
</organism>
<evidence type="ECO:0000313" key="5">
    <source>
        <dbReference type="RefSeq" id="XP_011636391.1"/>
    </source>
</evidence>
<keyword evidence="4" id="KW-1185">Reference proteome</keyword>
<gene>
    <name evidence="5" type="primary">LOC105426722</name>
</gene>
<evidence type="ECO:0000256" key="2">
    <source>
        <dbReference type="SAM" id="MobiDB-lite"/>
    </source>
</evidence>
<dbReference type="RefSeq" id="XP_011636391.1">
    <property type="nucleotide sequence ID" value="XM_011638089.2"/>
</dbReference>
<reference evidence="5" key="1">
    <citation type="submission" date="2025-08" db="UniProtKB">
        <authorList>
            <consortium name="RefSeq"/>
        </authorList>
    </citation>
    <scope>IDENTIFICATION</scope>
</reference>